<proteinExistence type="predicted"/>
<accession>A0ABN9LM83</accession>
<feature type="compositionally biased region" description="Basic residues" evidence="1">
    <location>
        <begin position="127"/>
        <end position="143"/>
    </location>
</feature>
<feature type="compositionally biased region" description="Polar residues" evidence="1">
    <location>
        <begin position="109"/>
        <end position="124"/>
    </location>
</feature>
<sequence length="297" mass="33192">MGCSPSHNGIIYNLAKSATKPIDKNKALLPPEYEINGITVPSLDIKNEEIKQKEGLQKETRQQEKIVSDCLSELSHNGSFTDHEKLGTADESMVNLKYQKRKTLRKHSSTGSEQETPGTVQPGGNSRRNRKSRSQRVGKHSRRAKTDQAVYVDVEKKVDFPEELVKAHQDAYAFLNPNLSKYEAVISMANQVTQTQLIMQQMISFMALRYDDINQCLQEIAEDGEKLLKAVGGDLTWPVGKGDPAEKPDLLQQLLQYTINKMQSLNGTVSSLTTVAFQDTCNFISIRYGQISGKVES</sequence>
<gene>
    <name evidence="2" type="ORF">RIMI_LOCUS10405985</name>
</gene>
<feature type="region of interest" description="Disordered" evidence="1">
    <location>
        <begin position="102"/>
        <end position="146"/>
    </location>
</feature>
<organism evidence="2 3">
    <name type="scientific">Ranitomeya imitator</name>
    <name type="common">mimic poison frog</name>
    <dbReference type="NCBI Taxonomy" id="111125"/>
    <lineage>
        <taxon>Eukaryota</taxon>
        <taxon>Metazoa</taxon>
        <taxon>Chordata</taxon>
        <taxon>Craniata</taxon>
        <taxon>Vertebrata</taxon>
        <taxon>Euteleostomi</taxon>
        <taxon>Amphibia</taxon>
        <taxon>Batrachia</taxon>
        <taxon>Anura</taxon>
        <taxon>Neobatrachia</taxon>
        <taxon>Hyloidea</taxon>
        <taxon>Dendrobatidae</taxon>
        <taxon>Dendrobatinae</taxon>
        <taxon>Ranitomeya</taxon>
    </lineage>
</organism>
<dbReference type="PANTHER" id="PTHR22017">
    <property type="entry name" value="PHOTORECEPTOR CILIUM ACTIN REGULATOR"/>
    <property type="match status" value="1"/>
</dbReference>
<dbReference type="PANTHER" id="PTHR22017:SF0">
    <property type="entry name" value="PHOTORECEPTOR CILIUM ACTIN REGULATOR"/>
    <property type="match status" value="1"/>
</dbReference>
<protein>
    <submittedName>
        <fullName evidence="2">Uncharacterized protein</fullName>
    </submittedName>
</protein>
<evidence type="ECO:0000256" key="1">
    <source>
        <dbReference type="SAM" id="MobiDB-lite"/>
    </source>
</evidence>
<keyword evidence="3" id="KW-1185">Reference proteome</keyword>
<name>A0ABN9LM83_9NEOB</name>
<evidence type="ECO:0000313" key="3">
    <source>
        <dbReference type="Proteomes" id="UP001176940"/>
    </source>
</evidence>
<dbReference type="EMBL" id="CAUEEQ010022442">
    <property type="protein sequence ID" value="CAJ0944392.1"/>
    <property type="molecule type" value="Genomic_DNA"/>
</dbReference>
<dbReference type="Proteomes" id="UP001176940">
    <property type="component" value="Unassembled WGS sequence"/>
</dbReference>
<dbReference type="InterPro" id="IPR029352">
    <property type="entry name" value="PCARE"/>
</dbReference>
<comment type="caution">
    <text evidence="2">The sequence shown here is derived from an EMBL/GenBank/DDBJ whole genome shotgun (WGS) entry which is preliminary data.</text>
</comment>
<dbReference type="Pfam" id="PF15449">
    <property type="entry name" value="Retinal"/>
    <property type="match status" value="1"/>
</dbReference>
<reference evidence="2" key="1">
    <citation type="submission" date="2023-07" db="EMBL/GenBank/DDBJ databases">
        <authorList>
            <person name="Stuckert A."/>
        </authorList>
    </citation>
    <scope>NUCLEOTIDE SEQUENCE</scope>
</reference>
<evidence type="ECO:0000313" key="2">
    <source>
        <dbReference type="EMBL" id="CAJ0944392.1"/>
    </source>
</evidence>